<dbReference type="Pfam" id="PF03963">
    <property type="entry name" value="FlgD"/>
    <property type="match status" value="1"/>
</dbReference>
<evidence type="ECO:0000313" key="8">
    <source>
        <dbReference type="EMBL" id="KVE26781.1"/>
    </source>
</evidence>
<dbReference type="OrthoDB" id="9785233at2"/>
<evidence type="ECO:0000256" key="3">
    <source>
        <dbReference type="ARBA" id="ARBA00022795"/>
    </source>
</evidence>
<evidence type="ECO:0000256" key="2">
    <source>
        <dbReference type="ARBA" id="ARBA00016013"/>
    </source>
</evidence>
<dbReference type="Gene3D" id="2.30.30.910">
    <property type="match status" value="1"/>
</dbReference>
<comment type="function">
    <text evidence="4 5">Required for flagellar hook formation. May act as a scaffolding protein.</text>
</comment>
<evidence type="ECO:0000259" key="7">
    <source>
        <dbReference type="Pfam" id="PF13861"/>
    </source>
</evidence>
<gene>
    <name evidence="8" type="ORF">WS67_14400</name>
</gene>
<dbReference type="InterPro" id="IPR025963">
    <property type="entry name" value="FLgD_Tudor"/>
</dbReference>
<evidence type="ECO:0000256" key="1">
    <source>
        <dbReference type="ARBA" id="ARBA00010577"/>
    </source>
</evidence>
<evidence type="ECO:0000256" key="5">
    <source>
        <dbReference type="RuleBase" id="RU362076"/>
    </source>
</evidence>
<keyword evidence="3 5" id="KW-1005">Bacterial flagellum biogenesis</keyword>
<dbReference type="RefSeq" id="WP_059517388.1">
    <property type="nucleotide sequence ID" value="NZ_LOWA01000032.1"/>
</dbReference>
<dbReference type="EMBL" id="LOWA01000032">
    <property type="protein sequence ID" value="KVE26781.1"/>
    <property type="molecule type" value="Genomic_DNA"/>
</dbReference>
<name>A0A118DNN6_9BURK</name>
<dbReference type="InterPro" id="IPR005648">
    <property type="entry name" value="FlgD"/>
</dbReference>
<keyword evidence="9" id="KW-1185">Reference proteome</keyword>
<protein>
    <recommendedName>
        <fullName evidence="2 5">Basal-body rod modification protein FlgD</fullName>
    </recommendedName>
</protein>
<dbReference type="Pfam" id="PF13860">
    <property type="entry name" value="FlgD_ig"/>
    <property type="match status" value="1"/>
</dbReference>
<sequence>MTSSSTTIGSNGANVTNLPYDTFSANGQSSSANGANGTSGTNGANGANGANINAASSLPASSAADLQTTFLKLLVTQLQNQDPTNPVDSSQMTSQLAQINTVSGIAQLNASLTSLSSQLTASQQTQAAMLIGANVLAPGSDVAVKGGAASPFGVQLTNAVTNLTITVKNAAGVVVNTINAGAQPAGTVPFNWKPTDVAGNALPDGTYTISASYTDVSGKQYAPPTLAAARVQSVVKQADGAPGLVLSSGKTVGLSQIASIFPNPATSAPNGGAPSTTN</sequence>
<dbReference type="GO" id="GO:0044781">
    <property type="term" value="P:bacterial-type flagellum organization"/>
    <property type="evidence" value="ECO:0007669"/>
    <property type="project" value="UniProtKB-UniRule"/>
</dbReference>
<dbReference type="Pfam" id="PF13861">
    <property type="entry name" value="FLgD_tudor"/>
    <property type="match status" value="1"/>
</dbReference>
<keyword evidence="8" id="KW-0969">Cilium</keyword>
<dbReference type="AlphaFoldDB" id="A0A118DNN6"/>
<dbReference type="InterPro" id="IPR025965">
    <property type="entry name" value="FlgD/Vpr_Ig-like"/>
</dbReference>
<reference evidence="8 9" key="1">
    <citation type="submission" date="2015-11" db="EMBL/GenBank/DDBJ databases">
        <title>Expanding the genomic diversity of Burkholderia species for the development of highly accurate diagnostics.</title>
        <authorList>
            <person name="Sahl J."/>
            <person name="Keim P."/>
            <person name="Wagner D."/>
        </authorList>
    </citation>
    <scope>NUCLEOTIDE SEQUENCE [LARGE SCALE GENOMIC DNA]</scope>
    <source>
        <strain evidence="8 9">TSV85</strain>
    </source>
</reference>
<evidence type="ECO:0000259" key="6">
    <source>
        <dbReference type="Pfam" id="PF13860"/>
    </source>
</evidence>
<dbReference type="Gene3D" id="2.60.40.4070">
    <property type="match status" value="1"/>
</dbReference>
<comment type="similarity">
    <text evidence="1 5">Belongs to the FlgD family.</text>
</comment>
<dbReference type="Proteomes" id="UP000062788">
    <property type="component" value="Unassembled WGS sequence"/>
</dbReference>
<accession>A0A118DNN6</accession>
<organism evidence="8 9">
    <name type="scientific">Burkholderia singularis</name>
    <dbReference type="NCBI Taxonomy" id="1503053"/>
    <lineage>
        <taxon>Bacteria</taxon>
        <taxon>Pseudomonadati</taxon>
        <taxon>Pseudomonadota</taxon>
        <taxon>Betaproteobacteria</taxon>
        <taxon>Burkholderiales</taxon>
        <taxon>Burkholderiaceae</taxon>
        <taxon>Burkholderia</taxon>
        <taxon>pseudomallei group</taxon>
    </lineage>
</organism>
<keyword evidence="8" id="KW-0966">Cell projection</keyword>
<proteinExistence type="inferred from homology"/>
<evidence type="ECO:0000256" key="4">
    <source>
        <dbReference type="ARBA" id="ARBA00024746"/>
    </source>
</evidence>
<dbReference type="NCBIfam" id="NF005176">
    <property type="entry name" value="PRK06655.1-1"/>
    <property type="match status" value="1"/>
</dbReference>
<feature type="domain" description="FlgD Tudor-like" evidence="7">
    <location>
        <begin position="122"/>
        <end position="257"/>
    </location>
</feature>
<feature type="domain" description="FlgD/Vpr Ig-like" evidence="6">
    <location>
        <begin position="146"/>
        <end position="215"/>
    </location>
</feature>
<keyword evidence="8" id="KW-0282">Flagellum</keyword>
<evidence type="ECO:0000313" key="9">
    <source>
        <dbReference type="Proteomes" id="UP000062788"/>
    </source>
</evidence>
<comment type="caution">
    <text evidence="8">The sequence shown here is derived from an EMBL/GenBank/DDBJ whole genome shotgun (WGS) entry which is preliminary data.</text>
</comment>